<dbReference type="InterPro" id="IPR036378">
    <property type="entry name" value="FAS1_dom_sf"/>
</dbReference>
<dbReference type="Gene3D" id="2.30.180.10">
    <property type="entry name" value="FAS1 domain"/>
    <property type="match status" value="1"/>
</dbReference>
<feature type="chain" id="PRO_5011443629" evidence="1">
    <location>
        <begin position="22"/>
        <end position="192"/>
    </location>
</feature>
<gene>
    <name evidence="3" type="ORF">SAMN05421855_10549</name>
</gene>
<dbReference type="SMART" id="SM00554">
    <property type="entry name" value="FAS1"/>
    <property type="match status" value="1"/>
</dbReference>
<feature type="domain" description="FAS1" evidence="2">
    <location>
        <begin position="44"/>
        <end position="186"/>
    </location>
</feature>
<evidence type="ECO:0000259" key="2">
    <source>
        <dbReference type="PROSITE" id="PS50213"/>
    </source>
</evidence>
<evidence type="ECO:0000313" key="4">
    <source>
        <dbReference type="Proteomes" id="UP000199321"/>
    </source>
</evidence>
<dbReference type="SUPFAM" id="SSF82153">
    <property type="entry name" value="FAS1 domain"/>
    <property type="match status" value="1"/>
</dbReference>
<dbReference type="STRING" id="227084.SAMN05421855_10549"/>
<keyword evidence="4" id="KW-1185">Reference proteome</keyword>
<dbReference type="Proteomes" id="UP000199321">
    <property type="component" value="Unassembled WGS sequence"/>
</dbReference>
<accession>A0A1G7I1S4</accession>
<dbReference type="EMBL" id="FNBA01000005">
    <property type="protein sequence ID" value="SDF06523.1"/>
    <property type="molecule type" value="Genomic_DNA"/>
</dbReference>
<dbReference type="InterPro" id="IPR000782">
    <property type="entry name" value="FAS1_domain"/>
</dbReference>
<dbReference type="Pfam" id="PF02469">
    <property type="entry name" value="Fasciclin"/>
    <property type="match status" value="1"/>
</dbReference>
<dbReference type="AlphaFoldDB" id="A0A1G7I1S4"/>
<dbReference type="RefSeq" id="WP_093144938.1">
    <property type="nucleotide sequence ID" value="NZ_BMWO01000007.1"/>
</dbReference>
<dbReference type="OrthoDB" id="1442729at2"/>
<sequence length="192" mass="21410">MHLKNIVTLVLLSVVFSTATAQKYASKSDSEVTTKWNETTFSSKKTISDNIKGIPSFSILNEILKDKAITNLLASEEMVTVFLPTDEAFEALPNKHKKELLGNSKRLSKLIQFVAIPGRLDYNSLITAIEKNRGTAYFSTLAGERVGARMKDGSVILYDGERNIATVTAFDFYHKNGFFHIMNGLVFPVRPE</sequence>
<protein>
    <submittedName>
        <fullName evidence="3">Uncaracterized surface protein containing fasciclin (FAS1) repeats</fullName>
    </submittedName>
</protein>
<feature type="signal peptide" evidence="1">
    <location>
        <begin position="1"/>
        <end position="21"/>
    </location>
</feature>
<dbReference type="PROSITE" id="PS50213">
    <property type="entry name" value="FAS1"/>
    <property type="match status" value="1"/>
</dbReference>
<reference evidence="3 4" key="1">
    <citation type="submission" date="2016-10" db="EMBL/GenBank/DDBJ databases">
        <authorList>
            <person name="de Groot N.N."/>
        </authorList>
    </citation>
    <scope>NUCLEOTIDE SEQUENCE [LARGE SCALE GENOMIC DNA]</scope>
    <source>
        <strain evidence="3 4">DSM 16195</strain>
    </source>
</reference>
<keyword evidence="1" id="KW-0732">Signal</keyword>
<evidence type="ECO:0000256" key="1">
    <source>
        <dbReference type="SAM" id="SignalP"/>
    </source>
</evidence>
<proteinExistence type="predicted"/>
<evidence type="ECO:0000313" key="3">
    <source>
        <dbReference type="EMBL" id="SDF06523.1"/>
    </source>
</evidence>
<organism evidence="3 4">
    <name type="scientific">Ulvibacter litoralis</name>
    <dbReference type="NCBI Taxonomy" id="227084"/>
    <lineage>
        <taxon>Bacteria</taxon>
        <taxon>Pseudomonadati</taxon>
        <taxon>Bacteroidota</taxon>
        <taxon>Flavobacteriia</taxon>
        <taxon>Flavobacteriales</taxon>
        <taxon>Flavobacteriaceae</taxon>
        <taxon>Ulvibacter</taxon>
    </lineage>
</organism>
<name>A0A1G7I1S4_9FLAO</name>